<dbReference type="Proteomes" id="UP001220478">
    <property type="component" value="Chromosome"/>
</dbReference>
<evidence type="ECO:0008006" key="3">
    <source>
        <dbReference type="Google" id="ProtNLM"/>
    </source>
</evidence>
<sequence length="88" mass="10082">MREFLMSDIDVQEFMRALDNCRGNVYLINDEGDKFNLKSKLSQMIGLVRLIEGGKLAEAKIVCDNVEDESYLFRLNLFGEKAADESEK</sequence>
<reference evidence="1 2" key="1">
    <citation type="submission" date="2023-02" db="EMBL/GenBank/DDBJ databases">
        <title>Novel Oscillospiraceae bacterial genomes.</title>
        <authorList>
            <person name="Srinivasan S."/>
            <person name="Austin M.N."/>
            <person name="Fiedler T.L."/>
            <person name="Strenk S.M."/>
            <person name="Agnew K.J."/>
            <person name="Nagana Gowda G.A."/>
            <person name="Raftery D."/>
            <person name="Beamer M.A."/>
            <person name="Achilles S.L."/>
            <person name="Wiesenfeld H.C."/>
            <person name="Fredricks D.N."/>
            <person name="Hillier S.L."/>
        </authorList>
    </citation>
    <scope>NUCLEOTIDE SEQUENCE [LARGE SCALE GENOMIC DNA]</scope>
    <source>
        <strain evidence="1 2">CHIC02 1186E3-8</strain>
    </source>
</reference>
<organism evidence="1 2">
    <name type="scientific">Amygdalobacter indicium</name>
    <dbReference type="NCBI Taxonomy" id="3029272"/>
    <lineage>
        <taxon>Bacteria</taxon>
        <taxon>Bacillati</taxon>
        <taxon>Bacillota</taxon>
        <taxon>Clostridia</taxon>
        <taxon>Eubacteriales</taxon>
        <taxon>Oscillospiraceae</taxon>
        <taxon>Amygdalobacter</taxon>
    </lineage>
</organism>
<protein>
    <recommendedName>
        <fullName evidence="3">Polya polymerase</fullName>
    </recommendedName>
</protein>
<evidence type="ECO:0000313" key="1">
    <source>
        <dbReference type="EMBL" id="WEG35548.1"/>
    </source>
</evidence>
<proteinExistence type="predicted"/>
<name>A0ABY8C4D8_9FIRM</name>
<evidence type="ECO:0000313" key="2">
    <source>
        <dbReference type="Proteomes" id="UP001220478"/>
    </source>
</evidence>
<keyword evidence="2" id="KW-1185">Reference proteome</keyword>
<dbReference type="RefSeq" id="WP_315568052.1">
    <property type="nucleotide sequence ID" value="NZ_CP118866.1"/>
</dbReference>
<accession>A0ABY8C4D8</accession>
<dbReference type="EMBL" id="CP118868">
    <property type="protein sequence ID" value="WEG35548.1"/>
    <property type="molecule type" value="Genomic_DNA"/>
</dbReference>
<gene>
    <name evidence="1" type="ORF">PYS61_06410</name>
</gene>